<dbReference type="GO" id="GO:0005829">
    <property type="term" value="C:cytosol"/>
    <property type="evidence" value="ECO:0007669"/>
    <property type="project" value="TreeGrafter"/>
</dbReference>
<comment type="similarity">
    <text evidence="2">Belongs to the FliH family.</text>
</comment>
<evidence type="ECO:0000256" key="5">
    <source>
        <dbReference type="ARBA" id="ARBA00022927"/>
    </source>
</evidence>
<dbReference type="AlphaFoldDB" id="A0A1E3L6S1"/>
<dbReference type="GO" id="GO:0015031">
    <property type="term" value="P:protein transport"/>
    <property type="evidence" value="ECO:0007669"/>
    <property type="project" value="UniProtKB-KW"/>
</dbReference>
<keyword evidence="9" id="KW-0966">Cell projection</keyword>
<evidence type="ECO:0000256" key="4">
    <source>
        <dbReference type="ARBA" id="ARBA00022795"/>
    </source>
</evidence>
<dbReference type="PANTHER" id="PTHR34982">
    <property type="entry name" value="YOP PROTEINS TRANSLOCATION PROTEIN L"/>
    <property type="match status" value="1"/>
</dbReference>
<dbReference type="PATRIC" id="fig|1886670.3.peg.1998"/>
<keyword evidence="10" id="KW-1185">Reference proteome</keyword>
<dbReference type="InterPro" id="IPR051472">
    <property type="entry name" value="T3SS_Stator/FliH"/>
</dbReference>
<dbReference type="GO" id="GO:0044781">
    <property type="term" value="P:bacterial-type flagellum organization"/>
    <property type="evidence" value="ECO:0007669"/>
    <property type="project" value="UniProtKB-KW"/>
</dbReference>
<keyword evidence="5" id="KW-0653">Protein transport</keyword>
<evidence type="ECO:0000256" key="7">
    <source>
        <dbReference type="SAM" id="Coils"/>
    </source>
</evidence>
<evidence type="ECO:0000256" key="1">
    <source>
        <dbReference type="ARBA" id="ARBA00003041"/>
    </source>
</evidence>
<evidence type="ECO:0000259" key="8">
    <source>
        <dbReference type="Pfam" id="PF02108"/>
    </source>
</evidence>
<evidence type="ECO:0000256" key="3">
    <source>
        <dbReference type="ARBA" id="ARBA00022448"/>
    </source>
</evidence>
<feature type="domain" description="Flagellar assembly protein FliH/Type III secretion system HrpE" evidence="8">
    <location>
        <begin position="139"/>
        <end position="266"/>
    </location>
</feature>
<keyword evidence="6" id="KW-1006">Bacterial flagellum protein export</keyword>
<gene>
    <name evidence="9" type="ORF">PTI45_01965</name>
</gene>
<name>A0A1E3L6S1_9BACL</name>
<accession>A0A1E3L6S1</accession>
<dbReference type="STRING" id="1886670.PTI45_01965"/>
<evidence type="ECO:0000256" key="6">
    <source>
        <dbReference type="ARBA" id="ARBA00023225"/>
    </source>
</evidence>
<dbReference type="Proteomes" id="UP000094578">
    <property type="component" value="Unassembled WGS sequence"/>
</dbReference>
<proteinExistence type="inferred from homology"/>
<keyword evidence="3" id="KW-0813">Transport</keyword>
<keyword evidence="4" id="KW-1005">Bacterial flagellum biogenesis</keyword>
<keyword evidence="7" id="KW-0175">Coiled coil</keyword>
<evidence type="ECO:0000313" key="9">
    <source>
        <dbReference type="EMBL" id="ODP28670.1"/>
    </source>
</evidence>
<reference evidence="9 10" key="1">
    <citation type="submission" date="2016-08" db="EMBL/GenBank/DDBJ databases">
        <title>Genome sequencing of Paenibacillus sp. TI45-13ar, isolated from Korean traditional nuruk.</title>
        <authorList>
            <person name="Kim S.-J."/>
        </authorList>
    </citation>
    <scope>NUCLEOTIDE SEQUENCE [LARGE SCALE GENOMIC DNA]</scope>
    <source>
        <strain evidence="9 10">TI45-13ar</strain>
    </source>
</reference>
<dbReference type="Pfam" id="PF02108">
    <property type="entry name" value="FliH"/>
    <property type="match status" value="1"/>
</dbReference>
<dbReference type="InterPro" id="IPR018035">
    <property type="entry name" value="Flagellar_FliH/T3SS_HrpE"/>
</dbReference>
<evidence type="ECO:0000313" key="10">
    <source>
        <dbReference type="Proteomes" id="UP000094578"/>
    </source>
</evidence>
<protein>
    <submittedName>
        <fullName evidence="9">Flagellar assembly protein FliH</fullName>
    </submittedName>
</protein>
<keyword evidence="9" id="KW-0282">Flagellum</keyword>
<sequence>MISLSNLIKSSQYIPVEVLKKLDFSRDYYKQSDGATQDTYTVSHPHAYDQPHVDEHTVRLKEEMLTDAKEFAERQVREAAEEAERILQNAQEMIAAWWEERRQQDEHLIEAIKVQAFQEGFEEGRERVEAEMQIHMTEVMQEAQTVLGQAYEAKEQIIQEAEPFLVNLSCGIAEKVINKKLEEQEDYVIDLIKRTLARKREQGVITLCISPSQFDFVHAAREELTLSIDSQAELQILPDSTVTDRGCVIRSAFGSVDARIDTQLSEIKKELVRLALHDEERGNGNAGS</sequence>
<dbReference type="PANTHER" id="PTHR34982:SF1">
    <property type="entry name" value="FLAGELLAR ASSEMBLY PROTEIN FLIH"/>
    <property type="match status" value="1"/>
</dbReference>
<organism evidence="9 10">
    <name type="scientific">Paenibacillus nuruki</name>
    <dbReference type="NCBI Taxonomy" id="1886670"/>
    <lineage>
        <taxon>Bacteria</taxon>
        <taxon>Bacillati</taxon>
        <taxon>Bacillota</taxon>
        <taxon>Bacilli</taxon>
        <taxon>Bacillales</taxon>
        <taxon>Paenibacillaceae</taxon>
        <taxon>Paenibacillus</taxon>
    </lineage>
</organism>
<comment type="function">
    <text evidence="1">Needed for flagellar regrowth and assembly.</text>
</comment>
<feature type="coiled-coil region" evidence="7">
    <location>
        <begin position="62"/>
        <end position="96"/>
    </location>
</feature>
<comment type="caution">
    <text evidence="9">The sequence shown here is derived from an EMBL/GenBank/DDBJ whole genome shotgun (WGS) entry which is preliminary data.</text>
</comment>
<evidence type="ECO:0000256" key="2">
    <source>
        <dbReference type="ARBA" id="ARBA00006602"/>
    </source>
</evidence>
<keyword evidence="9" id="KW-0969">Cilium</keyword>
<dbReference type="EMBL" id="MDER01000035">
    <property type="protein sequence ID" value="ODP28670.1"/>
    <property type="molecule type" value="Genomic_DNA"/>
</dbReference>